<keyword evidence="1" id="KW-0560">Oxidoreductase</keyword>
<dbReference type="EMBL" id="ML992501">
    <property type="protein sequence ID" value="KAF2228148.1"/>
    <property type="molecule type" value="Genomic_DNA"/>
</dbReference>
<sequence>MPIFTLIYLARDALWKQEKPFYIESDPVEGLNGPRTNYILEQHDVEIMPIRPSDSFDLDVHGFSVLKENTELDLPTALSDPEQIEEAYTDQVAAILRRRFPQYRRLERIDFVVRKRDERFPREEEDRVEGTLQQPAGVMHTDYSVEGATSHLHYTFPGNEEYFKGRDYDMLNVWRPLVGPNDDWPLAVCDYTSIDRQRDVIQADILYNVRIGENQILHHDPGHRYYYIPSQEPDDMFVFRNVDSSGKRPISFHGSFHNPQGKGPPRQSCEVRFVAFR</sequence>
<dbReference type="Proteomes" id="UP000799538">
    <property type="component" value="Unassembled WGS sequence"/>
</dbReference>
<dbReference type="GO" id="GO:0032259">
    <property type="term" value="P:methylation"/>
    <property type="evidence" value="ECO:0007669"/>
    <property type="project" value="UniProtKB-KW"/>
</dbReference>
<name>A0A6A6GRC7_9PEZI</name>
<keyword evidence="4" id="KW-1185">Reference proteome</keyword>
<evidence type="ECO:0000256" key="2">
    <source>
        <dbReference type="ARBA" id="ARBA00023604"/>
    </source>
</evidence>
<dbReference type="AlphaFoldDB" id="A0A6A6GRC7"/>
<protein>
    <submittedName>
        <fullName evidence="3">Putative CmcJ-like methyltransferase</fullName>
    </submittedName>
</protein>
<dbReference type="NCBIfam" id="NF041278">
    <property type="entry name" value="CmcJ_NvfI_EfuI"/>
    <property type="match status" value="1"/>
</dbReference>
<dbReference type="InterPro" id="IPR044053">
    <property type="entry name" value="AsaB-like"/>
</dbReference>
<comment type="similarity">
    <text evidence="2">Belongs to the asaB hydroxylase/desaturase family.</text>
</comment>
<dbReference type="PANTHER" id="PTHR34598:SF3">
    <property type="entry name" value="OXIDOREDUCTASE AN1597"/>
    <property type="match status" value="1"/>
</dbReference>
<evidence type="ECO:0000313" key="4">
    <source>
        <dbReference type="Proteomes" id="UP000799538"/>
    </source>
</evidence>
<gene>
    <name evidence="3" type="ORF">BDZ85DRAFT_12350</name>
</gene>
<organism evidence="3 4">
    <name type="scientific">Elsinoe ampelina</name>
    <dbReference type="NCBI Taxonomy" id="302913"/>
    <lineage>
        <taxon>Eukaryota</taxon>
        <taxon>Fungi</taxon>
        <taxon>Dikarya</taxon>
        <taxon>Ascomycota</taxon>
        <taxon>Pezizomycotina</taxon>
        <taxon>Dothideomycetes</taxon>
        <taxon>Dothideomycetidae</taxon>
        <taxon>Myriangiales</taxon>
        <taxon>Elsinoaceae</taxon>
        <taxon>Elsinoe</taxon>
    </lineage>
</organism>
<proteinExistence type="inferred from homology"/>
<keyword evidence="3" id="KW-0808">Transferase</keyword>
<dbReference type="OrthoDB" id="412788at2759"/>
<dbReference type="GO" id="GO:0016491">
    <property type="term" value="F:oxidoreductase activity"/>
    <property type="evidence" value="ECO:0007669"/>
    <property type="project" value="UniProtKB-KW"/>
</dbReference>
<dbReference type="PANTHER" id="PTHR34598">
    <property type="entry name" value="BLL6449 PROTEIN"/>
    <property type="match status" value="1"/>
</dbReference>
<keyword evidence="3" id="KW-0489">Methyltransferase</keyword>
<evidence type="ECO:0000256" key="1">
    <source>
        <dbReference type="ARBA" id="ARBA00023002"/>
    </source>
</evidence>
<accession>A0A6A6GRC7</accession>
<dbReference type="GO" id="GO:0008168">
    <property type="term" value="F:methyltransferase activity"/>
    <property type="evidence" value="ECO:0007669"/>
    <property type="project" value="UniProtKB-KW"/>
</dbReference>
<reference evidence="4" key="1">
    <citation type="journal article" date="2020" name="Stud. Mycol.">
        <title>101 Dothideomycetes genomes: A test case for predicting lifestyles and emergence of pathogens.</title>
        <authorList>
            <person name="Haridas S."/>
            <person name="Albert R."/>
            <person name="Binder M."/>
            <person name="Bloem J."/>
            <person name="LaButti K."/>
            <person name="Salamov A."/>
            <person name="Andreopoulos B."/>
            <person name="Baker S."/>
            <person name="Barry K."/>
            <person name="Bills G."/>
            <person name="Bluhm B."/>
            <person name="Cannon C."/>
            <person name="Castanera R."/>
            <person name="Culley D."/>
            <person name="Daum C."/>
            <person name="Ezra D."/>
            <person name="Gonzalez J."/>
            <person name="Henrissat B."/>
            <person name="Kuo A."/>
            <person name="Liang C."/>
            <person name="Lipzen A."/>
            <person name="Lutzoni F."/>
            <person name="Magnuson J."/>
            <person name="Mondo S."/>
            <person name="Nolan M."/>
            <person name="Ohm R."/>
            <person name="Pangilinan J."/>
            <person name="Park H.-J."/>
            <person name="Ramirez L."/>
            <person name="Alfaro M."/>
            <person name="Sun H."/>
            <person name="Tritt A."/>
            <person name="Yoshinaga Y."/>
            <person name="Zwiers L.-H."/>
            <person name="Turgeon B."/>
            <person name="Goodwin S."/>
            <person name="Spatafora J."/>
            <person name="Crous P."/>
            <person name="Grigoriev I."/>
        </authorList>
    </citation>
    <scope>NUCLEOTIDE SEQUENCE [LARGE SCALE GENOMIC DNA]</scope>
    <source>
        <strain evidence="4">CECT 20119</strain>
    </source>
</reference>
<evidence type="ECO:0000313" key="3">
    <source>
        <dbReference type="EMBL" id="KAF2228148.1"/>
    </source>
</evidence>